<protein>
    <submittedName>
        <fullName evidence="1">Uncharacterized protein</fullName>
    </submittedName>
</protein>
<sequence length="120" mass="14602">MAKSFRGYAFHAIIKGNFLNWNLKIFQRQQRNAAINERNFGFQDLRSRKGNEVQRQRYRKRQSIEREKIGKNVDLYFFSRRRGQRKGRRMKRREDDDLDHGVWKGFKQVTVDENEGYGEE</sequence>
<dbReference type="Gramene" id="MELO3C005118.2.1">
    <property type="protein sequence ID" value="MELO3C005118.2.1"/>
    <property type="gene ID" value="MELO3C005118.2"/>
</dbReference>
<organism evidence="1">
    <name type="scientific">Cucumis melo</name>
    <name type="common">Muskmelon</name>
    <dbReference type="NCBI Taxonomy" id="3656"/>
    <lineage>
        <taxon>Eukaryota</taxon>
        <taxon>Viridiplantae</taxon>
        <taxon>Streptophyta</taxon>
        <taxon>Embryophyta</taxon>
        <taxon>Tracheophyta</taxon>
        <taxon>Spermatophyta</taxon>
        <taxon>Magnoliopsida</taxon>
        <taxon>eudicotyledons</taxon>
        <taxon>Gunneridae</taxon>
        <taxon>Pentapetalae</taxon>
        <taxon>rosids</taxon>
        <taxon>fabids</taxon>
        <taxon>Cucurbitales</taxon>
        <taxon>Cucurbitaceae</taxon>
        <taxon>Benincaseae</taxon>
        <taxon>Cucumis</taxon>
    </lineage>
</organism>
<proteinExistence type="predicted"/>
<accession>A0A9I9CKL2</accession>
<evidence type="ECO:0000313" key="1">
    <source>
        <dbReference type="EnsemblPlants" id="MELO3C005118.2.1"/>
    </source>
</evidence>
<dbReference type="EnsemblPlants" id="MELO3C005118.2.1">
    <property type="protein sequence ID" value="MELO3C005118.2.1"/>
    <property type="gene ID" value="MELO3C005118.2"/>
</dbReference>
<name>A0A9I9CKL2_CUCME</name>
<dbReference type="AlphaFoldDB" id="A0A9I9CKL2"/>
<reference evidence="1" key="1">
    <citation type="submission" date="2023-03" db="UniProtKB">
        <authorList>
            <consortium name="EnsemblPlants"/>
        </authorList>
    </citation>
    <scope>IDENTIFICATION</scope>
</reference>